<name>A0A1T4P3B8_9FIRM</name>
<reference evidence="3" key="1">
    <citation type="submission" date="2017-02" db="EMBL/GenBank/DDBJ databases">
        <authorList>
            <person name="Varghese N."/>
            <person name="Submissions S."/>
        </authorList>
    </citation>
    <scope>NUCLEOTIDE SEQUENCE [LARGE SCALE GENOMIC DNA]</scope>
    <source>
        <strain evidence="3">DSM 16521</strain>
    </source>
</reference>
<evidence type="ECO:0000313" key="2">
    <source>
        <dbReference type="EMBL" id="SJZ85756.1"/>
    </source>
</evidence>
<dbReference type="Pfam" id="PF08241">
    <property type="entry name" value="Methyltransf_11"/>
    <property type="match status" value="1"/>
</dbReference>
<dbReference type="OrthoDB" id="2631737at2"/>
<dbReference type="SUPFAM" id="SSF53335">
    <property type="entry name" value="S-adenosyl-L-methionine-dependent methyltransferases"/>
    <property type="match status" value="1"/>
</dbReference>
<feature type="domain" description="Methyltransferase type 11" evidence="1">
    <location>
        <begin position="49"/>
        <end position="162"/>
    </location>
</feature>
<dbReference type="GO" id="GO:0008757">
    <property type="term" value="F:S-adenosylmethionine-dependent methyltransferase activity"/>
    <property type="evidence" value="ECO:0007669"/>
    <property type="project" value="InterPro"/>
</dbReference>
<dbReference type="AlphaFoldDB" id="A0A1T4P3B8"/>
<organism evidence="2 3">
    <name type="scientific">Carboxydocella sporoproducens DSM 16521</name>
    <dbReference type="NCBI Taxonomy" id="1121270"/>
    <lineage>
        <taxon>Bacteria</taxon>
        <taxon>Bacillati</taxon>
        <taxon>Bacillota</taxon>
        <taxon>Clostridia</taxon>
        <taxon>Eubacteriales</taxon>
        <taxon>Clostridiales Family XVI. Incertae Sedis</taxon>
        <taxon>Carboxydocella</taxon>
    </lineage>
</organism>
<dbReference type="RefSeq" id="WP_078665213.1">
    <property type="nucleotide sequence ID" value="NZ_FUXM01000009.1"/>
</dbReference>
<dbReference type="GO" id="GO:0032259">
    <property type="term" value="P:methylation"/>
    <property type="evidence" value="ECO:0007669"/>
    <property type="project" value="UniProtKB-KW"/>
</dbReference>
<dbReference type="CDD" id="cd02440">
    <property type="entry name" value="AdoMet_MTases"/>
    <property type="match status" value="1"/>
</dbReference>
<protein>
    <submittedName>
        <fullName evidence="2">Methyltransferase domain-containing protein</fullName>
    </submittedName>
</protein>
<accession>A0A1T4P3B8</accession>
<proteinExistence type="predicted"/>
<evidence type="ECO:0000313" key="3">
    <source>
        <dbReference type="Proteomes" id="UP000189933"/>
    </source>
</evidence>
<dbReference type="EMBL" id="FUXM01000009">
    <property type="protein sequence ID" value="SJZ85756.1"/>
    <property type="molecule type" value="Genomic_DNA"/>
</dbReference>
<dbReference type="Proteomes" id="UP000189933">
    <property type="component" value="Unassembled WGS sequence"/>
</dbReference>
<keyword evidence="2" id="KW-0489">Methyltransferase</keyword>
<dbReference type="InterPro" id="IPR029063">
    <property type="entry name" value="SAM-dependent_MTases_sf"/>
</dbReference>
<keyword evidence="2" id="KW-0808">Transferase</keyword>
<sequence>MDDRFESRFFRQSDPKMKEFIFTLPPAWWSRCYEYPWASKFVESSDTVLDAGCGISHPFKFFLSDTCREVHACDIDERILSSTAILQEIEADFGQEEVTKFPLRHFDNIHFAKADLAKLPYEKGKFDKIFCISVLEHLNTKVMQSILKEFKRTLKDTGLIILTFDYPTINLDTFINIITEVGLKFNGSVSLTLPDDAVFSDLYGRLYCYRAVLRKG</sequence>
<dbReference type="Gene3D" id="3.40.50.150">
    <property type="entry name" value="Vaccinia Virus protein VP39"/>
    <property type="match status" value="1"/>
</dbReference>
<evidence type="ECO:0000259" key="1">
    <source>
        <dbReference type="Pfam" id="PF08241"/>
    </source>
</evidence>
<dbReference type="PANTHER" id="PTHR43861">
    <property type="entry name" value="TRANS-ACONITATE 2-METHYLTRANSFERASE-RELATED"/>
    <property type="match status" value="1"/>
</dbReference>
<keyword evidence="3" id="KW-1185">Reference proteome</keyword>
<dbReference type="PANTHER" id="PTHR43861:SF1">
    <property type="entry name" value="TRANS-ACONITATE 2-METHYLTRANSFERASE"/>
    <property type="match status" value="1"/>
</dbReference>
<dbReference type="InterPro" id="IPR013216">
    <property type="entry name" value="Methyltransf_11"/>
</dbReference>
<gene>
    <name evidence="2" type="ORF">SAMN02745885_01129</name>
</gene>